<organism evidence="3">
    <name type="scientific">Graphocephala atropunctata</name>
    <dbReference type="NCBI Taxonomy" id="36148"/>
    <lineage>
        <taxon>Eukaryota</taxon>
        <taxon>Metazoa</taxon>
        <taxon>Ecdysozoa</taxon>
        <taxon>Arthropoda</taxon>
        <taxon>Hexapoda</taxon>
        <taxon>Insecta</taxon>
        <taxon>Pterygota</taxon>
        <taxon>Neoptera</taxon>
        <taxon>Paraneoptera</taxon>
        <taxon>Hemiptera</taxon>
        <taxon>Auchenorrhyncha</taxon>
        <taxon>Membracoidea</taxon>
        <taxon>Cicadellidae</taxon>
        <taxon>Cicadellinae</taxon>
        <taxon>Cicadellini</taxon>
        <taxon>Graphocephala</taxon>
    </lineage>
</organism>
<dbReference type="Pfam" id="PF12456">
    <property type="entry name" value="hSac2"/>
    <property type="match status" value="1"/>
</dbReference>
<dbReference type="AlphaFoldDB" id="A0A1B6KR83"/>
<dbReference type="InterPro" id="IPR022158">
    <property type="entry name" value="Inositol_phosphatase"/>
</dbReference>
<protein>
    <recommendedName>
        <fullName evidence="2">HSac2 domain-containing protein</fullName>
    </recommendedName>
</protein>
<evidence type="ECO:0000256" key="1">
    <source>
        <dbReference type="SAM" id="MobiDB-lite"/>
    </source>
</evidence>
<feature type="non-terminal residue" evidence="3">
    <location>
        <position position="1"/>
    </location>
</feature>
<feature type="compositionally biased region" description="Basic and acidic residues" evidence="1">
    <location>
        <begin position="375"/>
        <end position="399"/>
    </location>
</feature>
<evidence type="ECO:0000259" key="2">
    <source>
        <dbReference type="PROSITE" id="PS51791"/>
    </source>
</evidence>
<reference evidence="3" key="1">
    <citation type="submission" date="2015-11" db="EMBL/GenBank/DDBJ databases">
        <title>De novo transcriptome assembly of four potential Pierce s Disease insect vectors from Arizona vineyards.</title>
        <authorList>
            <person name="Tassone E.E."/>
        </authorList>
    </citation>
    <scope>NUCLEOTIDE SEQUENCE</scope>
</reference>
<name>A0A1B6KR83_9HEMI</name>
<evidence type="ECO:0000313" key="3">
    <source>
        <dbReference type="EMBL" id="JAT13744.1"/>
    </source>
</evidence>
<feature type="domain" description="HSac2" evidence="2">
    <location>
        <begin position="1"/>
        <end position="153"/>
    </location>
</feature>
<accession>A0A1B6KR83</accession>
<sequence length="490" mass="54248">DTILILTRDSYYVAEYDDQIDRVTKYQQVPLPDLSLIEIGVMDTSFSVSHSPMQLFKNKNNRGHYSLRLNYSVGGQAGYCHTFRSTNLRFFNNVAVMIKTEEEMIESLRAIAETVQVGLEVAGLAKPPVRLCDKLQRKNTLQPSWTRHSDCLQVPANSSLTRNVSETQLTSLKTAGTKALTNMSQQFSKLNRLGQSFNIRRKRGDRDDIDGKVDGTATFELGADEEKECSEDDDDDVVVGRINEKLPRQTSVEAFIPNVGIVMSNADIKVVGIKEETAEQFTPSITDVTLKKIVQSDVNLKRYYSPQPIAVEGATSKASQEAPRAAPGIVIEKEKVKVEPPKNLALEKNDQHRLSSNEGLDRSKKFSRSSGEVDTNDKERRAESGLTVEGDRRNSERDLSLGISSSQSENAIKSIRATATTVLTSPSAVLSPFSKLAKGVQNFGANLDPRKVVEKVGTKQGIALEHVAAENAELEERWKDSKCKSRLIAV</sequence>
<dbReference type="PROSITE" id="PS51791">
    <property type="entry name" value="HSAC2"/>
    <property type="match status" value="1"/>
</dbReference>
<feature type="compositionally biased region" description="Basic and acidic residues" evidence="1">
    <location>
        <begin position="341"/>
        <end position="364"/>
    </location>
</feature>
<gene>
    <name evidence="3" type="ORF">g.10395</name>
</gene>
<proteinExistence type="predicted"/>
<feature type="region of interest" description="Disordered" evidence="1">
    <location>
        <begin position="341"/>
        <end position="402"/>
    </location>
</feature>
<dbReference type="InterPro" id="IPR034753">
    <property type="entry name" value="hSac2"/>
</dbReference>
<dbReference type="EMBL" id="GEBQ01026233">
    <property type="protein sequence ID" value="JAT13744.1"/>
    <property type="molecule type" value="Transcribed_RNA"/>
</dbReference>